<organism evidence="1 2">
    <name type="scientific">Halocaridina rubra</name>
    <name type="common">Hawaiian red shrimp</name>
    <dbReference type="NCBI Taxonomy" id="373956"/>
    <lineage>
        <taxon>Eukaryota</taxon>
        <taxon>Metazoa</taxon>
        <taxon>Ecdysozoa</taxon>
        <taxon>Arthropoda</taxon>
        <taxon>Crustacea</taxon>
        <taxon>Multicrustacea</taxon>
        <taxon>Malacostraca</taxon>
        <taxon>Eumalacostraca</taxon>
        <taxon>Eucarida</taxon>
        <taxon>Decapoda</taxon>
        <taxon>Pleocyemata</taxon>
        <taxon>Caridea</taxon>
        <taxon>Atyoidea</taxon>
        <taxon>Atyidae</taxon>
        <taxon>Halocaridina</taxon>
    </lineage>
</organism>
<dbReference type="AlphaFoldDB" id="A0AAN8WM50"/>
<protein>
    <submittedName>
        <fullName evidence="1">Uncharacterized protein</fullName>
    </submittedName>
</protein>
<name>A0AAN8WM50_HALRR</name>
<sequence>MPRCSSEYSVSKWWKNIITTTIKPVFLHHYESYGFSRICRKLGRARVRRVPRERAVGVKTTALGPKAKRSLPAYPLVNKGNAVKDLRLSLKPKKISGSVYGICPGAPQNIQ</sequence>
<gene>
    <name evidence="1" type="ORF">SK128_021274</name>
</gene>
<keyword evidence="2" id="KW-1185">Reference proteome</keyword>
<reference evidence="1 2" key="1">
    <citation type="submission" date="2023-11" db="EMBL/GenBank/DDBJ databases">
        <title>Halocaridina rubra genome assembly.</title>
        <authorList>
            <person name="Smith C."/>
        </authorList>
    </citation>
    <scope>NUCLEOTIDE SEQUENCE [LARGE SCALE GENOMIC DNA]</scope>
    <source>
        <strain evidence="1">EP-1</strain>
        <tissue evidence="1">Whole</tissue>
    </source>
</reference>
<dbReference type="Proteomes" id="UP001381693">
    <property type="component" value="Unassembled WGS sequence"/>
</dbReference>
<accession>A0AAN8WM50</accession>
<proteinExistence type="predicted"/>
<evidence type="ECO:0000313" key="2">
    <source>
        <dbReference type="Proteomes" id="UP001381693"/>
    </source>
</evidence>
<evidence type="ECO:0000313" key="1">
    <source>
        <dbReference type="EMBL" id="KAK7058695.1"/>
    </source>
</evidence>
<comment type="caution">
    <text evidence="1">The sequence shown here is derived from an EMBL/GenBank/DDBJ whole genome shotgun (WGS) entry which is preliminary data.</text>
</comment>
<dbReference type="EMBL" id="JAXCGZ010021144">
    <property type="protein sequence ID" value="KAK7058695.1"/>
    <property type="molecule type" value="Genomic_DNA"/>
</dbReference>